<dbReference type="Proteomes" id="UP000747542">
    <property type="component" value="Unassembled WGS sequence"/>
</dbReference>
<dbReference type="GO" id="GO:0005886">
    <property type="term" value="C:plasma membrane"/>
    <property type="evidence" value="ECO:0007669"/>
    <property type="project" value="UniProtKB-SubCell"/>
</dbReference>
<sequence>MTSPRSGPTREGEESQSYPNMKNIASSQNEGSLNLYPCLENMNLGTPPGSRRSNVTNKSGGDTGMATPSTAPLSPLTARRLRELGPRVEEMTTQLATATSGAGKVLAAGVRNLTAQGTKTLMEPMEKSKFGWLDALMALFSIGLFYFDVVSDIFVAYYMYDDPETEVWFRSTVLFLVIPLLVVNAFSIYWYWFDEHVCESEEMCYMLPKASPCVWGIRIITHLLLQGTVLRFQTKCAEETERLTETGIVTDAVRVAEAGIVRGRKSNSSINPAPTIEPLCNSYHSRWIHAERDAANVDVLSSMLQDAPQLILQLYIMTHTIPDQALQGHISQTLMMQILSVTASVVAMALSVLCFALFASKYLIVFLALVSCHWLASSVFILIQLVCSPDPRLMGTTFSHDIKRGPCNRLDDIAFSAVFGLILLYTFMNVGGRAPKIQFGVYHFFRLVEEACMLAFWYLATDGDMWYHWLPLVLVSLSCVLGIIFFSLYYCCVNPDRDRRYLSV</sequence>
<evidence type="ECO:0000313" key="9">
    <source>
        <dbReference type="EMBL" id="KAG7164703.1"/>
    </source>
</evidence>
<evidence type="ECO:0000256" key="6">
    <source>
        <dbReference type="ARBA" id="ARBA00023136"/>
    </source>
</evidence>
<feature type="transmembrane region" description="Helical" evidence="7">
    <location>
        <begin position="334"/>
        <end position="358"/>
    </location>
</feature>
<dbReference type="InterPro" id="IPR018629">
    <property type="entry name" value="XK-rel"/>
</dbReference>
<dbReference type="InterPro" id="IPR050895">
    <property type="entry name" value="XK-related_scramblase"/>
</dbReference>
<name>A0A8J5JZK4_HOMAM</name>
<evidence type="ECO:0000256" key="8">
    <source>
        <dbReference type="SAM" id="MobiDB-lite"/>
    </source>
</evidence>
<comment type="similarity">
    <text evidence="2 7">Belongs to the XK family.</text>
</comment>
<feature type="region of interest" description="Disordered" evidence="8">
    <location>
        <begin position="42"/>
        <end position="73"/>
    </location>
</feature>
<dbReference type="EMBL" id="JAHLQT010024959">
    <property type="protein sequence ID" value="KAG7164703.1"/>
    <property type="molecule type" value="Genomic_DNA"/>
</dbReference>
<feature type="transmembrane region" description="Helical" evidence="7">
    <location>
        <begin position="444"/>
        <end position="460"/>
    </location>
</feature>
<dbReference type="AlphaFoldDB" id="A0A8J5JZK4"/>
<evidence type="ECO:0000256" key="3">
    <source>
        <dbReference type="ARBA" id="ARBA00022475"/>
    </source>
</evidence>
<feature type="transmembrane region" description="Helical" evidence="7">
    <location>
        <begin position="172"/>
        <end position="193"/>
    </location>
</feature>
<evidence type="ECO:0000313" key="10">
    <source>
        <dbReference type="Proteomes" id="UP000747542"/>
    </source>
</evidence>
<dbReference type="GO" id="GO:0043652">
    <property type="term" value="P:engulfment of apoptotic cell"/>
    <property type="evidence" value="ECO:0007669"/>
    <property type="project" value="TreeGrafter"/>
</dbReference>
<feature type="transmembrane region" description="Helical" evidence="7">
    <location>
        <begin position="135"/>
        <end position="160"/>
    </location>
</feature>
<comment type="subcellular location">
    <subcellularLocation>
        <location evidence="1">Cell membrane</location>
        <topology evidence="1">Multi-pass membrane protein</topology>
    </subcellularLocation>
    <subcellularLocation>
        <location evidence="7">Membrane</location>
        <topology evidence="7">Multi-pass membrane protein</topology>
    </subcellularLocation>
</comment>
<evidence type="ECO:0000256" key="5">
    <source>
        <dbReference type="ARBA" id="ARBA00022989"/>
    </source>
</evidence>
<protein>
    <recommendedName>
        <fullName evidence="7">XK-related protein</fullName>
    </recommendedName>
</protein>
<keyword evidence="3" id="KW-1003">Cell membrane</keyword>
<feature type="region of interest" description="Disordered" evidence="8">
    <location>
        <begin position="1"/>
        <end position="28"/>
    </location>
</feature>
<feature type="transmembrane region" description="Helical" evidence="7">
    <location>
        <begin position="365"/>
        <end position="386"/>
    </location>
</feature>
<evidence type="ECO:0000256" key="4">
    <source>
        <dbReference type="ARBA" id="ARBA00022692"/>
    </source>
</evidence>
<comment type="caution">
    <text evidence="9">The sequence shown here is derived from an EMBL/GenBank/DDBJ whole genome shotgun (WGS) entry which is preliminary data.</text>
</comment>
<feature type="compositionally biased region" description="Polar residues" evidence="8">
    <location>
        <begin position="15"/>
        <end position="28"/>
    </location>
</feature>
<dbReference type="PANTHER" id="PTHR16024">
    <property type="entry name" value="XK-RELATED PROTEIN"/>
    <property type="match status" value="1"/>
</dbReference>
<organism evidence="9 10">
    <name type="scientific">Homarus americanus</name>
    <name type="common">American lobster</name>
    <dbReference type="NCBI Taxonomy" id="6706"/>
    <lineage>
        <taxon>Eukaryota</taxon>
        <taxon>Metazoa</taxon>
        <taxon>Ecdysozoa</taxon>
        <taxon>Arthropoda</taxon>
        <taxon>Crustacea</taxon>
        <taxon>Multicrustacea</taxon>
        <taxon>Malacostraca</taxon>
        <taxon>Eumalacostraca</taxon>
        <taxon>Eucarida</taxon>
        <taxon>Decapoda</taxon>
        <taxon>Pleocyemata</taxon>
        <taxon>Astacidea</taxon>
        <taxon>Nephropoidea</taxon>
        <taxon>Nephropidae</taxon>
        <taxon>Homarus</taxon>
    </lineage>
</organism>
<accession>A0A8J5JZK4</accession>
<reference evidence="9" key="1">
    <citation type="journal article" date="2021" name="Sci. Adv.">
        <title>The American lobster genome reveals insights on longevity, neural, and immune adaptations.</title>
        <authorList>
            <person name="Polinski J.M."/>
            <person name="Zimin A.V."/>
            <person name="Clark K.F."/>
            <person name="Kohn A.B."/>
            <person name="Sadowski N."/>
            <person name="Timp W."/>
            <person name="Ptitsyn A."/>
            <person name="Khanna P."/>
            <person name="Romanova D.Y."/>
            <person name="Williams P."/>
            <person name="Greenwood S.J."/>
            <person name="Moroz L.L."/>
            <person name="Walt D.R."/>
            <person name="Bodnar A.G."/>
        </authorList>
    </citation>
    <scope>NUCLEOTIDE SEQUENCE</scope>
    <source>
        <strain evidence="9">GMGI-L3</strain>
    </source>
</reference>
<feature type="transmembrane region" description="Helical" evidence="7">
    <location>
        <begin position="413"/>
        <end position="432"/>
    </location>
</feature>
<feature type="transmembrane region" description="Helical" evidence="7">
    <location>
        <begin position="466"/>
        <end position="491"/>
    </location>
</feature>
<keyword evidence="10" id="KW-1185">Reference proteome</keyword>
<gene>
    <name evidence="9" type="primary">XKR6-L1</name>
    <name evidence="9" type="ORF">Hamer_G005103</name>
</gene>
<dbReference type="PANTHER" id="PTHR16024:SF10">
    <property type="entry name" value="XK-RELATED PROTEIN"/>
    <property type="match status" value="1"/>
</dbReference>
<keyword evidence="6 7" id="KW-0472">Membrane</keyword>
<dbReference type="Pfam" id="PF09815">
    <property type="entry name" value="XK-related"/>
    <property type="match status" value="1"/>
</dbReference>
<dbReference type="GO" id="GO:0070782">
    <property type="term" value="P:phosphatidylserine exposure on apoptotic cell surface"/>
    <property type="evidence" value="ECO:0007669"/>
    <property type="project" value="TreeGrafter"/>
</dbReference>
<evidence type="ECO:0000256" key="1">
    <source>
        <dbReference type="ARBA" id="ARBA00004651"/>
    </source>
</evidence>
<keyword evidence="4 7" id="KW-0812">Transmembrane</keyword>
<evidence type="ECO:0000256" key="7">
    <source>
        <dbReference type="RuleBase" id="RU910716"/>
    </source>
</evidence>
<keyword evidence="5 7" id="KW-1133">Transmembrane helix</keyword>
<proteinExistence type="inferred from homology"/>
<feature type="compositionally biased region" description="Polar residues" evidence="8">
    <location>
        <begin position="51"/>
        <end position="72"/>
    </location>
</feature>
<evidence type="ECO:0000256" key="2">
    <source>
        <dbReference type="ARBA" id="ARBA00008789"/>
    </source>
</evidence>
<dbReference type="GO" id="GO:1902742">
    <property type="term" value="P:apoptotic process involved in development"/>
    <property type="evidence" value="ECO:0007669"/>
    <property type="project" value="TreeGrafter"/>
</dbReference>